<evidence type="ECO:0000313" key="7">
    <source>
        <dbReference type="EnsemblPlants" id="AET4Gv20827100.4"/>
    </source>
</evidence>
<comment type="subunit">
    <text evidence="3">Homotrimer.</text>
</comment>
<dbReference type="InterPro" id="IPR013785">
    <property type="entry name" value="Aldolase_TIM"/>
</dbReference>
<name>A0A453J7Q5_AEGTS</name>
<sequence>LQVYGYTGQRLAAVTRSGNQDARRRRSTAASSRLPESPRRDPPRPPKALAAILRSRVIACLRAQDGETAMQAAHAAVRGGVSVLEIVMSTPGVLEVVEDLRKSYPSLTFGVSLWHYLVDFLPHCLNTYGFSANS</sequence>
<reference evidence="8" key="2">
    <citation type="journal article" date="2017" name="Nat. Plants">
        <title>The Aegilops tauschii genome reveals multiple impacts of transposons.</title>
        <authorList>
            <person name="Zhao G."/>
            <person name="Zou C."/>
            <person name="Li K."/>
            <person name="Wang K."/>
            <person name="Li T."/>
            <person name="Gao L."/>
            <person name="Zhang X."/>
            <person name="Wang H."/>
            <person name="Yang Z."/>
            <person name="Liu X."/>
            <person name="Jiang W."/>
            <person name="Mao L."/>
            <person name="Kong X."/>
            <person name="Jiao Y."/>
            <person name="Jia J."/>
        </authorList>
    </citation>
    <scope>NUCLEOTIDE SEQUENCE [LARGE SCALE GENOMIC DNA]</scope>
    <source>
        <strain evidence="8">cv. AL8/78</strain>
    </source>
</reference>
<evidence type="ECO:0000256" key="4">
    <source>
        <dbReference type="ARBA" id="ARBA00023239"/>
    </source>
</evidence>
<feature type="region of interest" description="Disordered" evidence="6">
    <location>
        <begin position="14"/>
        <end position="46"/>
    </location>
</feature>
<reference evidence="8" key="1">
    <citation type="journal article" date="2014" name="Science">
        <title>Ancient hybridizations among the ancestral genomes of bread wheat.</title>
        <authorList>
            <consortium name="International Wheat Genome Sequencing Consortium,"/>
            <person name="Marcussen T."/>
            <person name="Sandve S.R."/>
            <person name="Heier L."/>
            <person name="Spannagl M."/>
            <person name="Pfeifer M."/>
            <person name="Jakobsen K.S."/>
            <person name="Wulff B.B."/>
            <person name="Steuernagel B."/>
            <person name="Mayer K.F."/>
            <person name="Olsen O.A."/>
        </authorList>
    </citation>
    <scope>NUCLEOTIDE SEQUENCE [LARGE SCALE GENOMIC DNA]</scope>
    <source>
        <strain evidence="8">cv. AL8/78</strain>
    </source>
</reference>
<accession>A0A453J7Q5</accession>
<protein>
    <submittedName>
        <fullName evidence="7">Uncharacterized protein</fullName>
    </submittedName>
</protein>
<reference evidence="7" key="5">
    <citation type="journal article" date="2021" name="G3 (Bethesda)">
        <title>Aegilops tauschii genome assembly Aet v5.0 features greater sequence contiguity and improved annotation.</title>
        <authorList>
            <person name="Wang L."/>
            <person name="Zhu T."/>
            <person name="Rodriguez J.C."/>
            <person name="Deal K.R."/>
            <person name="Dubcovsky J."/>
            <person name="McGuire P.E."/>
            <person name="Lux T."/>
            <person name="Spannagl M."/>
            <person name="Mayer K.F.X."/>
            <person name="Baldrich P."/>
            <person name="Meyers B.C."/>
            <person name="Huo N."/>
            <person name="Gu Y.Q."/>
            <person name="Zhou H."/>
            <person name="Devos K.M."/>
            <person name="Bennetzen J.L."/>
            <person name="Unver T."/>
            <person name="Budak H."/>
            <person name="Gulick P.J."/>
            <person name="Galiba G."/>
            <person name="Kalapos B."/>
            <person name="Nelson D.R."/>
            <person name="Li P."/>
            <person name="You F.M."/>
            <person name="Luo M.C."/>
            <person name="Dvorak J."/>
        </authorList>
    </citation>
    <scope>NUCLEOTIDE SEQUENCE [LARGE SCALE GENOMIC DNA]</scope>
    <source>
        <strain evidence="7">cv. AL8/78</strain>
    </source>
</reference>
<dbReference type="InterPro" id="IPR000887">
    <property type="entry name" value="Aldlse_KDPG_KHG"/>
</dbReference>
<evidence type="ECO:0000313" key="8">
    <source>
        <dbReference type="Proteomes" id="UP000015105"/>
    </source>
</evidence>
<comment type="pathway">
    <text evidence="1">Carbohydrate acid metabolism.</text>
</comment>
<dbReference type="Gramene" id="AET4Gv20827100.4">
    <property type="protein sequence ID" value="AET4Gv20827100.4"/>
    <property type="gene ID" value="AET4Gv20827100"/>
</dbReference>
<reference evidence="7" key="4">
    <citation type="submission" date="2019-03" db="UniProtKB">
        <authorList>
            <consortium name="EnsemblPlants"/>
        </authorList>
    </citation>
    <scope>IDENTIFICATION</scope>
</reference>
<reference evidence="7" key="3">
    <citation type="journal article" date="2017" name="Nature">
        <title>Genome sequence of the progenitor of the wheat D genome Aegilops tauschii.</title>
        <authorList>
            <person name="Luo M.C."/>
            <person name="Gu Y.Q."/>
            <person name="Puiu D."/>
            <person name="Wang H."/>
            <person name="Twardziok S.O."/>
            <person name="Deal K.R."/>
            <person name="Huo N."/>
            <person name="Zhu T."/>
            <person name="Wang L."/>
            <person name="Wang Y."/>
            <person name="McGuire P.E."/>
            <person name="Liu S."/>
            <person name="Long H."/>
            <person name="Ramasamy R.K."/>
            <person name="Rodriguez J.C."/>
            <person name="Van S.L."/>
            <person name="Yuan L."/>
            <person name="Wang Z."/>
            <person name="Xia Z."/>
            <person name="Xiao L."/>
            <person name="Anderson O.D."/>
            <person name="Ouyang S."/>
            <person name="Liang Y."/>
            <person name="Zimin A.V."/>
            <person name="Pertea G."/>
            <person name="Qi P."/>
            <person name="Bennetzen J.L."/>
            <person name="Dai X."/>
            <person name="Dawson M.W."/>
            <person name="Muller H.G."/>
            <person name="Kugler K."/>
            <person name="Rivarola-Duarte L."/>
            <person name="Spannagl M."/>
            <person name="Mayer K.F.X."/>
            <person name="Lu F.H."/>
            <person name="Bevan M.W."/>
            <person name="Leroy P."/>
            <person name="Li P."/>
            <person name="You F.M."/>
            <person name="Sun Q."/>
            <person name="Liu Z."/>
            <person name="Lyons E."/>
            <person name="Wicker T."/>
            <person name="Salzberg S.L."/>
            <person name="Devos K.M."/>
            <person name="Dvorak J."/>
        </authorList>
    </citation>
    <scope>NUCLEOTIDE SEQUENCE [LARGE SCALE GENOMIC DNA]</scope>
    <source>
        <strain evidence="7">cv. AL8/78</strain>
    </source>
</reference>
<dbReference type="PANTHER" id="PTHR30246">
    <property type="entry name" value="2-KETO-3-DEOXY-6-PHOSPHOGLUCONATE ALDOLASE"/>
    <property type="match status" value="1"/>
</dbReference>
<evidence type="ECO:0000256" key="2">
    <source>
        <dbReference type="ARBA" id="ARBA00006906"/>
    </source>
</evidence>
<dbReference type="Gene3D" id="3.20.20.70">
    <property type="entry name" value="Aldolase class I"/>
    <property type="match status" value="1"/>
</dbReference>
<dbReference type="SUPFAM" id="SSF51569">
    <property type="entry name" value="Aldolase"/>
    <property type="match status" value="1"/>
</dbReference>
<dbReference type="GO" id="GO:0016829">
    <property type="term" value="F:lyase activity"/>
    <property type="evidence" value="ECO:0007669"/>
    <property type="project" value="UniProtKB-KW"/>
</dbReference>
<dbReference type="EnsemblPlants" id="AET4Gv20827100.4">
    <property type="protein sequence ID" value="AET4Gv20827100.4"/>
    <property type="gene ID" value="AET4Gv20827100"/>
</dbReference>
<evidence type="ECO:0000256" key="6">
    <source>
        <dbReference type="SAM" id="MobiDB-lite"/>
    </source>
</evidence>
<comment type="similarity">
    <text evidence="2">Belongs to the KHG/KDPG aldolase family.</text>
</comment>
<dbReference type="PANTHER" id="PTHR30246:SF1">
    <property type="entry name" value="2-DEHYDRO-3-DEOXY-6-PHOSPHOGALACTONATE ALDOLASE-RELATED"/>
    <property type="match status" value="1"/>
</dbReference>
<organism evidence="7 8">
    <name type="scientific">Aegilops tauschii subsp. strangulata</name>
    <name type="common">Goatgrass</name>
    <dbReference type="NCBI Taxonomy" id="200361"/>
    <lineage>
        <taxon>Eukaryota</taxon>
        <taxon>Viridiplantae</taxon>
        <taxon>Streptophyta</taxon>
        <taxon>Embryophyta</taxon>
        <taxon>Tracheophyta</taxon>
        <taxon>Spermatophyta</taxon>
        <taxon>Magnoliopsida</taxon>
        <taxon>Liliopsida</taxon>
        <taxon>Poales</taxon>
        <taxon>Poaceae</taxon>
        <taxon>BOP clade</taxon>
        <taxon>Pooideae</taxon>
        <taxon>Triticodae</taxon>
        <taxon>Triticeae</taxon>
        <taxon>Triticinae</taxon>
        <taxon>Aegilops</taxon>
    </lineage>
</organism>
<evidence type="ECO:0000256" key="3">
    <source>
        <dbReference type="ARBA" id="ARBA00011233"/>
    </source>
</evidence>
<dbReference type="AlphaFoldDB" id="A0A453J7Q5"/>
<dbReference type="Proteomes" id="UP000015105">
    <property type="component" value="Chromosome 4D"/>
</dbReference>
<keyword evidence="8" id="KW-1185">Reference proteome</keyword>
<evidence type="ECO:0000256" key="5">
    <source>
        <dbReference type="ARBA" id="ARBA00023277"/>
    </source>
</evidence>
<keyword evidence="5" id="KW-0119">Carbohydrate metabolism</keyword>
<proteinExistence type="inferred from homology"/>
<keyword evidence="4" id="KW-0456">Lyase</keyword>
<evidence type="ECO:0000256" key="1">
    <source>
        <dbReference type="ARBA" id="ARBA00004761"/>
    </source>
</evidence>